<evidence type="ECO:0000256" key="1">
    <source>
        <dbReference type="SAM" id="MobiDB-lite"/>
    </source>
</evidence>
<dbReference type="Proteomes" id="UP000215137">
    <property type="component" value="Chromosome"/>
</dbReference>
<organism evidence="2 3">
    <name type="scientific">Cytobacillus kochii</name>
    <dbReference type="NCBI Taxonomy" id="859143"/>
    <lineage>
        <taxon>Bacteria</taxon>
        <taxon>Bacillati</taxon>
        <taxon>Bacillota</taxon>
        <taxon>Bacilli</taxon>
        <taxon>Bacillales</taxon>
        <taxon>Bacillaceae</taxon>
        <taxon>Cytobacillus</taxon>
    </lineage>
</organism>
<gene>
    <name evidence="2" type="ORF">CKF48_21125</name>
</gene>
<dbReference type="OrthoDB" id="71172at2"/>
<dbReference type="RefSeq" id="WP_095373153.1">
    <property type="nucleotide sequence ID" value="NZ_CP022983.1"/>
</dbReference>
<feature type="region of interest" description="Disordered" evidence="1">
    <location>
        <begin position="288"/>
        <end position="314"/>
    </location>
</feature>
<evidence type="ECO:0000313" key="2">
    <source>
        <dbReference type="EMBL" id="ASV69589.1"/>
    </source>
</evidence>
<dbReference type="KEGG" id="bko:CKF48_21125"/>
<name>A0A248TN97_9BACI</name>
<dbReference type="EMBL" id="CP022983">
    <property type="protein sequence ID" value="ASV69589.1"/>
    <property type="molecule type" value="Genomic_DNA"/>
</dbReference>
<keyword evidence="3" id="KW-1185">Reference proteome</keyword>
<reference evidence="2 3" key="1">
    <citation type="submission" date="2017-08" db="EMBL/GenBank/DDBJ databases">
        <title>Complete Genome Sequence of Bacillus kochii Oregon-R-modENCODE STRAIN BDGP4, isolated from Drosophila melanogaster gut.</title>
        <authorList>
            <person name="Wan K.H."/>
            <person name="Yu C."/>
            <person name="Park S."/>
            <person name="Hammonds A.S."/>
            <person name="Booth B.W."/>
            <person name="Celniker S.E."/>
        </authorList>
    </citation>
    <scope>NUCLEOTIDE SEQUENCE [LARGE SCALE GENOMIC DNA]</scope>
    <source>
        <strain evidence="2 3">BDGP4</strain>
    </source>
</reference>
<feature type="compositionally biased region" description="Gly residues" evidence="1">
    <location>
        <begin position="302"/>
        <end position="314"/>
    </location>
</feature>
<proteinExistence type="predicted"/>
<evidence type="ECO:0008006" key="4">
    <source>
        <dbReference type="Google" id="ProtNLM"/>
    </source>
</evidence>
<dbReference type="AlphaFoldDB" id="A0A248TN97"/>
<accession>A0A248TN97</accession>
<evidence type="ECO:0000313" key="3">
    <source>
        <dbReference type="Proteomes" id="UP000215137"/>
    </source>
</evidence>
<feature type="compositionally biased region" description="Low complexity" evidence="1">
    <location>
        <begin position="288"/>
        <end position="301"/>
    </location>
</feature>
<protein>
    <recommendedName>
        <fullName evidence="4">DUF2207 domain-containing protein</fullName>
    </recommendedName>
</protein>
<sequence>MLYLFIILFIIMILVFAKFLKPTVKPLKELPIPNNLGLVQPIAHSLVHQVENSFTESDKRQLRNRVLKEHPKWKDHEFDWLFMELKRYFFLCSLFKTVPMYSSKVDALWHEMILFTQKYADFCQQLFGQYLHHTPNIGGNQSAHNERAFFDFLYLSYFQPSENSVKIWGSFMRKPLHPQIIADFKALSEKELLMTYFRTHSKWKNIQLELIQSIKENIKLATDFHENQDKSLQSKSVFPHQSILFISIYFSMYDYDNFEEAVSSYLPEEIAKNSFISSSCSGFACASDASSPSNDSSCSSGDSGGSCGGGCGSS</sequence>